<dbReference type="InterPro" id="IPR012338">
    <property type="entry name" value="Beta-lactam/transpept-like"/>
</dbReference>
<dbReference type="STRING" id="1048983.EL17_16890"/>
<dbReference type="Gene3D" id="3.40.710.10">
    <property type="entry name" value="DD-peptidase/beta-lactamase superfamily"/>
    <property type="match status" value="2"/>
</dbReference>
<dbReference type="EMBL" id="JMIH01000024">
    <property type="protein sequence ID" value="KEO72420.1"/>
    <property type="molecule type" value="Genomic_DNA"/>
</dbReference>
<dbReference type="PANTHER" id="PTHR30023">
    <property type="entry name" value="D-ALANYL-D-ALANINE CARBOXYPEPTIDASE"/>
    <property type="match status" value="1"/>
</dbReference>
<reference evidence="3 4" key="1">
    <citation type="submission" date="2014-04" db="EMBL/GenBank/DDBJ databases">
        <title>Characterization and application of a salt tolerant electro-active bacterium.</title>
        <authorList>
            <person name="Yang L."/>
            <person name="Wei S."/>
            <person name="Tay Q.X.M."/>
        </authorList>
    </citation>
    <scope>NUCLEOTIDE SEQUENCE [LARGE SCALE GENOMIC DNA]</scope>
    <source>
        <strain evidence="3 4">LY1</strain>
    </source>
</reference>
<dbReference type="Proteomes" id="UP000027821">
    <property type="component" value="Unassembled WGS sequence"/>
</dbReference>
<evidence type="ECO:0000256" key="1">
    <source>
        <dbReference type="ARBA" id="ARBA00006096"/>
    </source>
</evidence>
<organism evidence="3 4">
    <name type="scientific">Anditalea andensis</name>
    <dbReference type="NCBI Taxonomy" id="1048983"/>
    <lineage>
        <taxon>Bacteria</taxon>
        <taxon>Pseudomonadati</taxon>
        <taxon>Bacteroidota</taxon>
        <taxon>Cytophagia</taxon>
        <taxon>Cytophagales</taxon>
        <taxon>Cytophagaceae</taxon>
        <taxon>Anditalea</taxon>
    </lineage>
</organism>
<keyword evidence="4" id="KW-1185">Reference proteome</keyword>
<dbReference type="Pfam" id="PF02113">
    <property type="entry name" value="Peptidase_S13"/>
    <property type="match status" value="2"/>
</dbReference>
<comment type="caution">
    <text evidence="3">The sequence shown here is derived from an EMBL/GenBank/DDBJ whole genome shotgun (WGS) entry which is preliminary data.</text>
</comment>
<dbReference type="OrthoDB" id="9802627at2"/>
<evidence type="ECO:0000313" key="4">
    <source>
        <dbReference type="Proteomes" id="UP000027821"/>
    </source>
</evidence>
<dbReference type="InterPro" id="IPR000667">
    <property type="entry name" value="Peptidase_S13"/>
</dbReference>
<evidence type="ECO:0000313" key="3">
    <source>
        <dbReference type="EMBL" id="KEO72420.1"/>
    </source>
</evidence>
<dbReference type="PROSITE" id="PS51257">
    <property type="entry name" value="PROKAR_LIPOPROTEIN"/>
    <property type="match status" value="1"/>
</dbReference>
<sequence length="433" mass="49362">MNKLLIGIFLLSLCSCTVHKIKKSVNNSGVFSQGHMGFMLVDPDKKKTLYAHNEDKYFIPASNTKLFTFYTSYKALGDGLISGLNYIQKEDSLIFWGTGDPTFLHPDFKDTTIIEFLKNVPQELYMVNTFAQVPAFGEGWSWDWYNNYYATERSAFPVYGNVLRLSKSPNEQHGIYPAYFDEAIIEDISTGKFSIYREHKDNIYHFGINREDDNLSITTDKPFITSPDIVADMMAKEVGKPVKTIDNKGYHKLPFKKLPTAKVDSVYAQMMKISDNFLAEQLMYLVSDTLFDSLDMRAAIAYSKTNYLKDLPDEPRWVDGSGLSSKNMFTPRTVIALLAKIREEVPMEKIKSYFPAGGESGTIRNFYKPDEGMPAYIYAKTGTLTMSNALSGYLITKSGKTLLFSFLLNNYTLNANELKQEMEKVLYQIHHTY</sequence>
<gene>
    <name evidence="3" type="ORF">EL17_16890</name>
</gene>
<dbReference type="PRINTS" id="PR00922">
    <property type="entry name" value="DADACBPTASE3"/>
</dbReference>
<dbReference type="GO" id="GO:0000270">
    <property type="term" value="P:peptidoglycan metabolic process"/>
    <property type="evidence" value="ECO:0007669"/>
    <property type="project" value="TreeGrafter"/>
</dbReference>
<dbReference type="SUPFAM" id="SSF56601">
    <property type="entry name" value="beta-lactamase/transpeptidase-like"/>
    <property type="match status" value="1"/>
</dbReference>
<protein>
    <submittedName>
        <fullName evidence="3">Peptidase S13</fullName>
    </submittedName>
</protein>
<dbReference type="eggNOG" id="COG2027">
    <property type="taxonomic scope" value="Bacteria"/>
</dbReference>
<accession>A0A074KVX9</accession>
<name>A0A074KVX9_9BACT</name>
<evidence type="ECO:0000256" key="2">
    <source>
        <dbReference type="ARBA" id="ARBA00022801"/>
    </source>
</evidence>
<comment type="similarity">
    <text evidence="1">Belongs to the peptidase S13 family.</text>
</comment>
<dbReference type="PANTHER" id="PTHR30023:SF0">
    <property type="entry name" value="PENICILLIN-SENSITIVE CARBOXYPEPTIDASE A"/>
    <property type="match status" value="1"/>
</dbReference>
<dbReference type="AlphaFoldDB" id="A0A074KVX9"/>
<proteinExistence type="inferred from homology"/>
<keyword evidence="2" id="KW-0378">Hydrolase</keyword>
<dbReference type="GO" id="GO:0006508">
    <property type="term" value="P:proteolysis"/>
    <property type="evidence" value="ECO:0007669"/>
    <property type="project" value="InterPro"/>
</dbReference>
<dbReference type="GO" id="GO:0004185">
    <property type="term" value="F:serine-type carboxypeptidase activity"/>
    <property type="evidence" value="ECO:0007669"/>
    <property type="project" value="InterPro"/>
</dbReference>